<evidence type="ECO:0000256" key="10">
    <source>
        <dbReference type="ARBA" id="ARBA00022605"/>
    </source>
</evidence>
<dbReference type="InterPro" id="IPR001086">
    <property type="entry name" value="Preph_deHydtase"/>
</dbReference>
<keyword evidence="11" id="KW-0057">Aromatic amino acid biosynthesis</keyword>
<organism evidence="22 23">
    <name type="scientific">Clostridium ganghwense</name>
    <dbReference type="NCBI Taxonomy" id="312089"/>
    <lineage>
        <taxon>Bacteria</taxon>
        <taxon>Bacillati</taxon>
        <taxon>Bacillota</taxon>
        <taxon>Clostridia</taxon>
        <taxon>Eubacteriales</taxon>
        <taxon>Clostridiaceae</taxon>
        <taxon>Clostridium</taxon>
    </lineage>
</organism>
<protein>
    <recommendedName>
        <fullName evidence="7">Bifunctional chorismate mutase/prephenate dehydratase</fullName>
        <ecNumber evidence="6">4.2.1.51</ecNumber>
    </recommendedName>
    <alternativeName>
        <fullName evidence="17">Chorismate mutase-prephenate dehydratase</fullName>
    </alternativeName>
    <alternativeName>
        <fullName evidence="8">Prephenate dehydratase</fullName>
    </alternativeName>
    <alternativeName>
        <fullName evidence="16">p-protein</fullName>
    </alternativeName>
</protein>
<comment type="pathway">
    <text evidence="5">Metabolic intermediate biosynthesis; prephenate biosynthesis; prephenate from chorismate: step 1/1.</text>
</comment>
<comment type="pathway">
    <text evidence="4">Amino-acid biosynthesis; L-phenylalanine biosynthesis; phenylpyruvate from prephenate: step 1/1.</text>
</comment>
<evidence type="ECO:0000256" key="5">
    <source>
        <dbReference type="ARBA" id="ARBA00004817"/>
    </source>
</evidence>
<comment type="catalytic activity">
    <reaction evidence="18">
        <text>prephenate + H(+) = 3-phenylpyruvate + CO2 + H2O</text>
        <dbReference type="Rhea" id="RHEA:21648"/>
        <dbReference type="ChEBI" id="CHEBI:15377"/>
        <dbReference type="ChEBI" id="CHEBI:15378"/>
        <dbReference type="ChEBI" id="CHEBI:16526"/>
        <dbReference type="ChEBI" id="CHEBI:18005"/>
        <dbReference type="ChEBI" id="CHEBI:29934"/>
        <dbReference type="EC" id="4.2.1.51"/>
    </reaction>
</comment>
<name>A0ABT4CLR4_9CLOT</name>
<dbReference type="RefSeq" id="WP_268048469.1">
    <property type="nucleotide sequence ID" value="NZ_JAPQES010000001.1"/>
</dbReference>
<dbReference type="InterPro" id="IPR008242">
    <property type="entry name" value="Chor_mutase/pphenate_deHydtase"/>
</dbReference>
<dbReference type="InterPro" id="IPR036263">
    <property type="entry name" value="Chorismate_II_sf"/>
</dbReference>
<dbReference type="EMBL" id="JAPQES010000001">
    <property type="protein sequence ID" value="MCY6369990.1"/>
    <property type="molecule type" value="Genomic_DNA"/>
</dbReference>
<keyword evidence="14 22" id="KW-0456">Lyase</keyword>
<evidence type="ECO:0000259" key="19">
    <source>
        <dbReference type="PROSITE" id="PS51168"/>
    </source>
</evidence>
<dbReference type="InterPro" id="IPR045865">
    <property type="entry name" value="ACT-like_dom_sf"/>
</dbReference>
<dbReference type="PROSITE" id="PS51171">
    <property type="entry name" value="PREPHENATE_DEHYDR_3"/>
    <property type="match status" value="1"/>
</dbReference>
<comment type="function">
    <text evidence="2">Catalyzes the Claisen rearrangement of chorismate to prephenate and the decarboxylation/dehydration of prephenate to phenylpyruvate.</text>
</comment>
<dbReference type="SUPFAM" id="SSF53850">
    <property type="entry name" value="Periplasmic binding protein-like II"/>
    <property type="match status" value="1"/>
</dbReference>
<comment type="subcellular location">
    <subcellularLocation>
        <location evidence="3">Cytoplasm</location>
    </subcellularLocation>
</comment>
<dbReference type="NCBIfam" id="TIGR01805">
    <property type="entry name" value="CM_mono_grmpos"/>
    <property type="match status" value="1"/>
</dbReference>
<evidence type="ECO:0000313" key="22">
    <source>
        <dbReference type="EMBL" id="MCY6369990.1"/>
    </source>
</evidence>
<evidence type="ECO:0000313" key="23">
    <source>
        <dbReference type="Proteomes" id="UP001079657"/>
    </source>
</evidence>
<keyword evidence="10" id="KW-0028">Amino-acid biosynthesis</keyword>
<evidence type="ECO:0000256" key="8">
    <source>
        <dbReference type="ARBA" id="ARBA00021872"/>
    </source>
</evidence>
<dbReference type="Gene3D" id="3.30.70.260">
    <property type="match status" value="1"/>
</dbReference>
<dbReference type="InterPro" id="IPR002912">
    <property type="entry name" value="ACT_dom"/>
</dbReference>
<dbReference type="SUPFAM" id="SSF55021">
    <property type="entry name" value="ACT-like"/>
    <property type="match status" value="1"/>
</dbReference>
<evidence type="ECO:0000256" key="15">
    <source>
        <dbReference type="ARBA" id="ARBA00023268"/>
    </source>
</evidence>
<keyword evidence="23" id="KW-1185">Reference proteome</keyword>
<dbReference type="Gene3D" id="1.20.59.10">
    <property type="entry name" value="Chorismate mutase"/>
    <property type="match status" value="1"/>
</dbReference>
<evidence type="ECO:0000256" key="7">
    <source>
        <dbReference type="ARBA" id="ARBA00014401"/>
    </source>
</evidence>
<feature type="domain" description="ACT" evidence="21">
    <location>
        <begin position="302"/>
        <end position="379"/>
    </location>
</feature>
<keyword evidence="12" id="KW-0584">Phenylalanine biosynthesis</keyword>
<dbReference type="PROSITE" id="PS51168">
    <property type="entry name" value="CHORISMATE_MUT_2"/>
    <property type="match status" value="1"/>
</dbReference>
<evidence type="ECO:0000259" key="21">
    <source>
        <dbReference type="PROSITE" id="PS51671"/>
    </source>
</evidence>
<evidence type="ECO:0000256" key="6">
    <source>
        <dbReference type="ARBA" id="ARBA00013147"/>
    </source>
</evidence>
<dbReference type="Proteomes" id="UP001079657">
    <property type="component" value="Unassembled WGS sequence"/>
</dbReference>
<evidence type="ECO:0000256" key="2">
    <source>
        <dbReference type="ARBA" id="ARBA00002364"/>
    </source>
</evidence>
<dbReference type="NCBIfam" id="NF008865">
    <property type="entry name" value="PRK11898.1"/>
    <property type="match status" value="1"/>
</dbReference>
<comment type="caution">
    <text evidence="22">The sequence shown here is derived from an EMBL/GenBank/DDBJ whole genome shotgun (WGS) entry which is preliminary data.</text>
</comment>
<dbReference type="GO" id="GO:0004664">
    <property type="term" value="F:prephenate dehydratase activity"/>
    <property type="evidence" value="ECO:0007669"/>
    <property type="project" value="UniProtKB-EC"/>
</dbReference>
<evidence type="ECO:0000256" key="3">
    <source>
        <dbReference type="ARBA" id="ARBA00004496"/>
    </source>
</evidence>
<evidence type="ECO:0000259" key="20">
    <source>
        <dbReference type="PROSITE" id="PS51171"/>
    </source>
</evidence>
<evidence type="ECO:0000256" key="9">
    <source>
        <dbReference type="ARBA" id="ARBA00022490"/>
    </source>
</evidence>
<dbReference type="Pfam" id="PF01842">
    <property type="entry name" value="ACT"/>
    <property type="match status" value="1"/>
</dbReference>
<evidence type="ECO:0000256" key="11">
    <source>
        <dbReference type="ARBA" id="ARBA00023141"/>
    </source>
</evidence>
<dbReference type="SMART" id="SM00830">
    <property type="entry name" value="CM_2"/>
    <property type="match status" value="1"/>
</dbReference>
<dbReference type="PANTHER" id="PTHR21022:SF19">
    <property type="entry name" value="PREPHENATE DEHYDRATASE-RELATED"/>
    <property type="match status" value="1"/>
</dbReference>
<keyword evidence="13" id="KW-0413">Isomerase</keyword>
<proteinExistence type="predicted"/>
<dbReference type="PANTHER" id="PTHR21022">
    <property type="entry name" value="PREPHENATE DEHYDRATASE P PROTEIN"/>
    <property type="match status" value="1"/>
</dbReference>
<evidence type="ECO:0000256" key="1">
    <source>
        <dbReference type="ARBA" id="ARBA00000824"/>
    </source>
</evidence>
<dbReference type="CDD" id="cd13631">
    <property type="entry name" value="PBP2_Ct-PDT_like"/>
    <property type="match status" value="1"/>
</dbReference>
<dbReference type="InterPro" id="IPR002701">
    <property type="entry name" value="CM_II_prokaryot"/>
</dbReference>
<evidence type="ECO:0000256" key="16">
    <source>
        <dbReference type="ARBA" id="ARBA00031175"/>
    </source>
</evidence>
<feature type="domain" description="Chorismate mutase" evidence="19">
    <location>
        <begin position="1"/>
        <end position="84"/>
    </location>
</feature>
<evidence type="ECO:0000256" key="13">
    <source>
        <dbReference type="ARBA" id="ARBA00023235"/>
    </source>
</evidence>
<dbReference type="Pfam" id="PF01817">
    <property type="entry name" value="CM_2"/>
    <property type="match status" value="1"/>
</dbReference>
<sequence length="384" mass="44437">MKELERLRKEIDTIDEELTKLFEKRMKTVLKVAQYKKNNSIPILNKNREDEVVEKNIHHLENKSFKGALGEFLKSTMSISRKLQSKELFQYNSYLKDNQLKFSARSPKKEKIKIGFQGVKGSFSEQALLEYFREDIPTYNVENFEDVFEALKKDEIDYGVLPIENSSTGGIAEIYDLLREYGFFIVGERIIKVDHNLLGIKGSKIEDIKEAYSHSQAFSQSSEFLKNYPEWKCIPYKNTATSAELIKNENCKHKVAIGSKKAAEVYGLNIIKPNINHNKNNYTRFIIIGKNLELEDDYNKISILFTLPHKAGSLYNILSIFAENNLSMLKIESRPIVGRSWEYFFYIDFEGNLNDEVVKDAIELIKNNSCDFKLLGNYKAHNNG</sequence>
<evidence type="ECO:0000256" key="18">
    <source>
        <dbReference type="ARBA" id="ARBA00047848"/>
    </source>
</evidence>
<feature type="domain" description="Prephenate dehydratase" evidence="20">
    <location>
        <begin position="113"/>
        <end position="290"/>
    </location>
</feature>
<dbReference type="InterPro" id="IPR036979">
    <property type="entry name" value="CM_dom_sf"/>
</dbReference>
<dbReference type="EC" id="4.2.1.51" evidence="6"/>
<dbReference type="Gene3D" id="3.40.190.10">
    <property type="entry name" value="Periplasmic binding protein-like II"/>
    <property type="match status" value="2"/>
</dbReference>
<reference evidence="22" key="1">
    <citation type="submission" date="2022-12" db="EMBL/GenBank/DDBJ databases">
        <authorList>
            <person name="Wang J."/>
        </authorList>
    </citation>
    <scope>NUCLEOTIDE SEQUENCE</scope>
    <source>
        <strain evidence="22">HY-42-06</strain>
    </source>
</reference>
<dbReference type="SUPFAM" id="SSF48600">
    <property type="entry name" value="Chorismate mutase II"/>
    <property type="match status" value="1"/>
</dbReference>
<gene>
    <name evidence="22" type="primary">pheA</name>
    <name evidence="22" type="ORF">OXH55_05045</name>
</gene>
<dbReference type="InterPro" id="IPR011279">
    <property type="entry name" value="Chorismate_mutase_GmP"/>
</dbReference>
<evidence type="ECO:0000256" key="17">
    <source>
        <dbReference type="ARBA" id="ARBA00031520"/>
    </source>
</evidence>
<dbReference type="CDD" id="cd04905">
    <property type="entry name" value="ACT_CM-PDT"/>
    <property type="match status" value="1"/>
</dbReference>
<keyword evidence="9" id="KW-0963">Cytoplasm</keyword>
<keyword evidence="15" id="KW-0511">Multifunctional enzyme</keyword>
<dbReference type="PIRSF" id="PIRSF001500">
    <property type="entry name" value="Chor_mut_pdt_Ppr"/>
    <property type="match status" value="1"/>
</dbReference>
<dbReference type="Pfam" id="PF00800">
    <property type="entry name" value="PDT"/>
    <property type="match status" value="1"/>
</dbReference>
<evidence type="ECO:0000256" key="14">
    <source>
        <dbReference type="ARBA" id="ARBA00023239"/>
    </source>
</evidence>
<comment type="catalytic activity">
    <reaction evidence="1">
        <text>chorismate = prephenate</text>
        <dbReference type="Rhea" id="RHEA:13897"/>
        <dbReference type="ChEBI" id="CHEBI:29748"/>
        <dbReference type="ChEBI" id="CHEBI:29934"/>
        <dbReference type="EC" id="5.4.99.5"/>
    </reaction>
</comment>
<dbReference type="PROSITE" id="PS51671">
    <property type="entry name" value="ACT"/>
    <property type="match status" value="1"/>
</dbReference>
<evidence type="ECO:0000256" key="4">
    <source>
        <dbReference type="ARBA" id="ARBA00004741"/>
    </source>
</evidence>
<accession>A0ABT4CLR4</accession>
<evidence type="ECO:0000256" key="12">
    <source>
        <dbReference type="ARBA" id="ARBA00023222"/>
    </source>
</evidence>